<dbReference type="Pfam" id="PF00646">
    <property type="entry name" value="F-box"/>
    <property type="match status" value="1"/>
</dbReference>
<dbReference type="AlphaFoldDB" id="A0AAF0WW99"/>
<dbReference type="CDD" id="cd22160">
    <property type="entry name" value="F-box_AtFBL13-like"/>
    <property type="match status" value="1"/>
</dbReference>
<evidence type="ECO:0000313" key="2">
    <source>
        <dbReference type="EMBL" id="WOG96066.1"/>
    </source>
</evidence>
<reference evidence="2" key="2">
    <citation type="submission" date="2022-03" db="EMBL/GenBank/DDBJ databases">
        <title>Draft title - Genomic analysis of global carrot germplasm unveils the trajectory of domestication and the origin of high carotenoid orange carrot.</title>
        <authorList>
            <person name="Iorizzo M."/>
            <person name="Ellison S."/>
            <person name="Senalik D."/>
            <person name="Macko-Podgorni A."/>
            <person name="Grzebelus D."/>
            <person name="Bostan H."/>
            <person name="Rolling W."/>
            <person name="Curaba J."/>
            <person name="Simon P."/>
        </authorList>
    </citation>
    <scope>NUCLEOTIDE SEQUENCE</scope>
    <source>
        <tissue evidence="2">Leaf</tissue>
    </source>
</reference>
<reference evidence="2" key="1">
    <citation type="journal article" date="2016" name="Nat. Genet.">
        <title>A high-quality carrot genome assembly provides new insights into carotenoid accumulation and asterid genome evolution.</title>
        <authorList>
            <person name="Iorizzo M."/>
            <person name="Ellison S."/>
            <person name="Senalik D."/>
            <person name="Zeng P."/>
            <person name="Satapoomin P."/>
            <person name="Huang J."/>
            <person name="Bowman M."/>
            <person name="Iovene M."/>
            <person name="Sanseverino W."/>
            <person name="Cavagnaro P."/>
            <person name="Yildiz M."/>
            <person name="Macko-Podgorni A."/>
            <person name="Moranska E."/>
            <person name="Grzebelus E."/>
            <person name="Grzebelus D."/>
            <person name="Ashrafi H."/>
            <person name="Zheng Z."/>
            <person name="Cheng S."/>
            <person name="Spooner D."/>
            <person name="Van Deynze A."/>
            <person name="Simon P."/>
        </authorList>
    </citation>
    <scope>NUCLEOTIDE SEQUENCE</scope>
    <source>
        <tissue evidence="2">Leaf</tissue>
    </source>
</reference>
<dbReference type="SUPFAM" id="SSF52047">
    <property type="entry name" value="RNI-like"/>
    <property type="match status" value="1"/>
</dbReference>
<dbReference type="PROSITE" id="PS50181">
    <property type="entry name" value="FBOX"/>
    <property type="match status" value="1"/>
</dbReference>
<sequence>MAESSVKKTSRIEEDRISKLPQNVRETILCFMPIEDAVRTSILSKKWRHCWTMMPHLIFDEEFVNRILRKLGRDGDDRLNAYGLVSRINKIILLHKGPILKFSFTIPYYNPHYNCDAQLLHDFIDQWIPLLSVRGTKEVILDDYLLRHVTAHHFSSLDLTHLRLISVWFPYKPTFGRFTHLKILELVHAHYTDDAYSFKKNIFDCPVLEKLSLILSRDFLKVIFRFSFRLPYLAKGGCPNRLSKSLPYLKTLSIADIHFTHLSEVSCLLCMIRSAPNLCKLYISDCDDENCDGENDLQNYRIEDSEDCTTTGHLQIVSFNYFRGLRAELELVKFVLAHSPLLKTMFIHRHRDVSIKSGVALKLTEEILQYPRASTIAQVKHLEHSIEIDAFDDELWCGYEI</sequence>
<dbReference type="SUPFAM" id="SSF81383">
    <property type="entry name" value="F-box domain"/>
    <property type="match status" value="1"/>
</dbReference>
<evidence type="ECO:0000313" key="3">
    <source>
        <dbReference type="Proteomes" id="UP000077755"/>
    </source>
</evidence>
<organism evidence="2 3">
    <name type="scientific">Daucus carota subsp. sativus</name>
    <name type="common">Carrot</name>
    <dbReference type="NCBI Taxonomy" id="79200"/>
    <lineage>
        <taxon>Eukaryota</taxon>
        <taxon>Viridiplantae</taxon>
        <taxon>Streptophyta</taxon>
        <taxon>Embryophyta</taxon>
        <taxon>Tracheophyta</taxon>
        <taxon>Spermatophyta</taxon>
        <taxon>Magnoliopsida</taxon>
        <taxon>eudicotyledons</taxon>
        <taxon>Gunneridae</taxon>
        <taxon>Pentapetalae</taxon>
        <taxon>asterids</taxon>
        <taxon>campanulids</taxon>
        <taxon>Apiales</taxon>
        <taxon>Apiaceae</taxon>
        <taxon>Apioideae</taxon>
        <taxon>Scandiceae</taxon>
        <taxon>Daucinae</taxon>
        <taxon>Daucus</taxon>
        <taxon>Daucus sect. Daucus</taxon>
    </lineage>
</organism>
<accession>A0AAF0WW99</accession>
<protein>
    <recommendedName>
        <fullName evidence="1">F-box domain-containing protein</fullName>
    </recommendedName>
</protein>
<proteinExistence type="predicted"/>
<dbReference type="InterPro" id="IPR001810">
    <property type="entry name" value="F-box_dom"/>
</dbReference>
<gene>
    <name evidence="2" type="ORF">DCAR_0415396</name>
</gene>
<dbReference type="Gene3D" id="3.80.10.10">
    <property type="entry name" value="Ribonuclease Inhibitor"/>
    <property type="match status" value="1"/>
</dbReference>
<dbReference type="SMART" id="SM00579">
    <property type="entry name" value="FBD"/>
    <property type="match status" value="1"/>
</dbReference>
<dbReference type="EMBL" id="CP093346">
    <property type="protein sequence ID" value="WOG96066.1"/>
    <property type="molecule type" value="Genomic_DNA"/>
</dbReference>
<dbReference type="Proteomes" id="UP000077755">
    <property type="component" value="Chromosome 4"/>
</dbReference>
<dbReference type="PANTHER" id="PTHR31639">
    <property type="entry name" value="F-BOX PROTEIN-LIKE"/>
    <property type="match status" value="1"/>
</dbReference>
<dbReference type="InterPro" id="IPR006566">
    <property type="entry name" value="FBD"/>
</dbReference>
<dbReference type="Pfam" id="PF08387">
    <property type="entry name" value="FBD"/>
    <property type="match status" value="1"/>
</dbReference>
<dbReference type="Gene3D" id="1.20.1280.50">
    <property type="match status" value="1"/>
</dbReference>
<name>A0AAF0WW99_DAUCS</name>
<dbReference type="InterPro" id="IPR053781">
    <property type="entry name" value="F-box_AtFBL13-like"/>
</dbReference>
<dbReference type="InterPro" id="IPR036047">
    <property type="entry name" value="F-box-like_dom_sf"/>
</dbReference>
<dbReference type="PANTHER" id="PTHR31639:SF237">
    <property type="entry name" value="F-BOX DOMAIN-CONTAINING PROTEIN"/>
    <property type="match status" value="1"/>
</dbReference>
<dbReference type="InterPro" id="IPR032675">
    <property type="entry name" value="LRR_dom_sf"/>
</dbReference>
<keyword evidence="3" id="KW-1185">Reference proteome</keyword>
<feature type="domain" description="F-box" evidence="1">
    <location>
        <begin position="14"/>
        <end position="71"/>
    </location>
</feature>
<evidence type="ECO:0000259" key="1">
    <source>
        <dbReference type="PROSITE" id="PS50181"/>
    </source>
</evidence>